<evidence type="ECO:0000313" key="1">
    <source>
        <dbReference type="EMBL" id="ALS99503.1"/>
    </source>
</evidence>
<dbReference type="RefSeq" id="WP_062481970.1">
    <property type="nucleotide sequence ID" value="NZ_CP013650.1"/>
</dbReference>
<dbReference type="AlphaFoldDB" id="A0A0U3AZE7"/>
<accession>A0A0U3AZE7</accession>
<evidence type="ECO:0000313" key="2">
    <source>
        <dbReference type="Proteomes" id="UP000068447"/>
    </source>
</evidence>
<proteinExistence type="predicted"/>
<dbReference type="Proteomes" id="UP000068447">
    <property type="component" value="Chromosome"/>
</dbReference>
<dbReference type="KEGG" id="lal:AT746_15380"/>
<dbReference type="OrthoDB" id="6387091at2"/>
<reference evidence="1 2" key="1">
    <citation type="submission" date="2015-12" db="EMBL/GenBank/DDBJ databases">
        <title>Complete genome of Lacimicrobium alkaliphilum KCTC 32984.</title>
        <authorList>
            <person name="Kim S.-G."/>
            <person name="Lee Y.-J."/>
        </authorList>
    </citation>
    <scope>NUCLEOTIDE SEQUENCE [LARGE SCALE GENOMIC DNA]</scope>
    <source>
        <strain evidence="1 2">YelD216</strain>
    </source>
</reference>
<name>A0A0U3AZE7_9ALTE</name>
<dbReference type="STRING" id="1526571.AT746_15380"/>
<keyword evidence="2" id="KW-1185">Reference proteome</keyword>
<organism evidence="1 2">
    <name type="scientific">Lacimicrobium alkaliphilum</name>
    <dbReference type="NCBI Taxonomy" id="1526571"/>
    <lineage>
        <taxon>Bacteria</taxon>
        <taxon>Pseudomonadati</taxon>
        <taxon>Pseudomonadota</taxon>
        <taxon>Gammaproteobacteria</taxon>
        <taxon>Alteromonadales</taxon>
        <taxon>Alteromonadaceae</taxon>
        <taxon>Lacimicrobium</taxon>
    </lineage>
</organism>
<sequence>MRTTRLPENIAQLVNYLQLVEFEWRGRCVQIPKFAVYAILQRPVFERSFYRNGRRMGIIRIEPYEIPVLDPFQADLPEPPEHVVIISHSRGNKFGLFGYPADLVRDNLRLSVRHSAVGHIVKAFC</sequence>
<protein>
    <submittedName>
        <fullName evidence="1">Uncharacterized protein</fullName>
    </submittedName>
</protein>
<gene>
    <name evidence="1" type="ORF">AT746_15380</name>
</gene>
<dbReference type="EMBL" id="CP013650">
    <property type="protein sequence ID" value="ALS99503.1"/>
    <property type="molecule type" value="Genomic_DNA"/>
</dbReference>